<reference evidence="1" key="1">
    <citation type="submission" date="2014-11" db="EMBL/GenBank/DDBJ databases">
        <authorList>
            <person name="Amaro Gonzalez C."/>
        </authorList>
    </citation>
    <scope>NUCLEOTIDE SEQUENCE</scope>
</reference>
<protein>
    <submittedName>
        <fullName evidence="1">Uncharacterized protein</fullName>
    </submittedName>
</protein>
<accession>A0A0E9U595</accession>
<name>A0A0E9U595_ANGAN</name>
<dbReference type="AlphaFoldDB" id="A0A0E9U595"/>
<sequence length="33" mass="3526">MSSCSHNCVFPQASLKNTTARSLGSRAQRNSDA</sequence>
<evidence type="ECO:0000313" key="1">
    <source>
        <dbReference type="EMBL" id="JAH60143.1"/>
    </source>
</evidence>
<reference evidence="1" key="2">
    <citation type="journal article" date="2015" name="Fish Shellfish Immunol.">
        <title>Early steps in the European eel (Anguilla anguilla)-Vibrio vulnificus interaction in the gills: Role of the RtxA13 toxin.</title>
        <authorList>
            <person name="Callol A."/>
            <person name="Pajuelo D."/>
            <person name="Ebbesson L."/>
            <person name="Teles M."/>
            <person name="MacKenzie S."/>
            <person name="Amaro C."/>
        </authorList>
    </citation>
    <scope>NUCLEOTIDE SEQUENCE</scope>
</reference>
<organism evidence="1">
    <name type="scientific">Anguilla anguilla</name>
    <name type="common">European freshwater eel</name>
    <name type="synonym">Muraena anguilla</name>
    <dbReference type="NCBI Taxonomy" id="7936"/>
    <lineage>
        <taxon>Eukaryota</taxon>
        <taxon>Metazoa</taxon>
        <taxon>Chordata</taxon>
        <taxon>Craniata</taxon>
        <taxon>Vertebrata</taxon>
        <taxon>Euteleostomi</taxon>
        <taxon>Actinopterygii</taxon>
        <taxon>Neopterygii</taxon>
        <taxon>Teleostei</taxon>
        <taxon>Anguilliformes</taxon>
        <taxon>Anguillidae</taxon>
        <taxon>Anguilla</taxon>
    </lineage>
</organism>
<dbReference type="EMBL" id="GBXM01048434">
    <property type="protein sequence ID" value="JAH60143.1"/>
    <property type="molecule type" value="Transcribed_RNA"/>
</dbReference>
<proteinExistence type="predicted"/>